<reference evidence="1 3" key="1">
    <citation type="submission" date="2018-06" db="EMBL/GenBank/DDBJ databases">
        <title>A transcriptomic atlas of mushroom development highlights an independent origin of complex multicellularity.</title>
        <authorList>
            <consortium name="DOE Joint Genome Institute"/>
            <person name="Krizsan K."/>
            <person name="Almasi E."/>
            <person name="Merenyi Z."/>
            <person name="Sahu N."/>
            <person name="Viragh M."/>
            <person name="Koszo T."/>
            <person name="Mondo S."/>
            <person name="Kiss B."/>
            <person name="Balint B."/>
            <person name="Kues U."/>
            <person name="Barry K."/>
            <person name="Hegedus J.C."/>
            <person name="Henrissat B."/>
            <person name="Johnson J."/>
            <person name="Lipzen A."/>
            <person name="Ohm R."/>
            <person name="Nagy I."/>
            <person name="Pangilinan J."/>
            <person name="Yan J."/>
            <person name="Xiong Y."/>
            <person name="Grigoriev I.V."/>
            <person name="Hibbett D.S."/>
            <person name="Nagy L.G."/>
        </authorList>
    </citation>
    <scope>NUCLEOTIDE SEQUENCE [LARGE SCALE GENOMIC DNA]</scope>
    <source>
        <strain evidence="1 3">SZMC22713</strain>
    </source>
</reference>
<proteinExistence type="predicted"/>
<dbReference type="EMBL" id="ML170304">
    <property type="protein sequence ID" value="TDL14839.1"/>
    <property type="molecule type" value="Genomic_DNA"/>
</dbReference>
<dbReference type="EMBL" id="ML170200">
    <property type="protein sequence ID" value="TDL19135.1"/>
    <property type="molecule type" value="Genomic_DNA"/>
</dbReference>
<protein>
    <submittedName>
        <fullName evidence="1">Uncharacterized protein</fullName>
    </submittedName>
</protein>
<dbReference type="VEuPathDB" id="FungiDB:BD410DRAFT_806072"/>
<name>A0A4Y7PJW3_9AGAM</name>
<dbReference type="AlphaFoldDB" id="A0A4Y7PJW3"/>
<dbReference type="OrthoDB" id="245563at2759"/>
<gene>
    <name evidence="2" type="ORF">BD410DRAFT_806072</name>
    <name evidence="1" type="ORF">BD410DRAFT_809401</name>
</gene>
<accession>A0A4Y7PJW3</accession>
<evidence type="ECO:0000313" key="1">
    <source>
        <dbReference type="EMBL" id="TDL14839.1"/>
    </source>
</evidence>
<sequence>MSSKAKILLLSLANMESFADIYSHLLAELRLKYELYQALTGANALELLSKHEFHSILVTDAGISEKKHAKVLAKVIEYAKDGGNVVLTANFSGFMQVNMLEAFFRQRWGLPWKSGSYHRTMHSLTASGKALLGSDPELPLSYSVKALHVSGISRENAVYADSDQSQMSNLTEAPVVHANVVKGHLWYDGDVNGEAESAKVVMAMIASRPKVIRLALDHEEHYDEIHAHVLDSLHAEADVIDVRGTVEALTHLNSPPAHLYGIFVTDAGISLPQNARILSKVIQYVESGGTFVIGGQFSSTIPMDDFENFLAEWNLPWKRGSYGRNTYQLSNNGKQVFKHRNPGMDDYSLLEKSFSMKASHIANVLPENILYKYNTAESRRLNEAPIVCANVGRGFFGYVGDVNGEEGCSNAILGMLGLLGDRRQDTSFHKGVSTGATRTAKRSKPRVLVISLAQHDEFVRSFAPLLAALESAGVERVHATTSEGVSEHLNSSKFTSVLVADAGLAAHENSAALRKVIEYAEEEGGRVIFGGLFAQTIGEDAAAKFFEEAWGYEWFQLGRQVAEVTLDPDTAAESIPSRSLRWLPQKYTTEVVGLRDVDSGSLYRLPTPPNRSVFPDDIETAVAYVNVGSGLMGYVGITSLTRSIPA</sequence>
<evidence type="ECO:0000313" key="3">
    <source>
        <dbReference type="Proteomes" id="UP000294933"/>
    </source>
</evidence>
<dbReference type="Proteomes" id="UP000294933">
    <property type="component" value="Unassembled WGS sequence"/>
</dbReference>
<organism evidence="1 3">
    <name type="scientific">Rickenella mellea</name>
    <dbReference type="NCBI Taxonomy" id="50990"/>
    <lineage>
        <taxon>Eukaryota</taxon>
        <taxon>Fungi</taxon>
        <taxon>Dikarya</taxon>
        <taxon>Basidiomycota</taxon>
        <taxon>Agaricomycotina</taxon>
        <taxon>Agaricomycetes</taxon>
        <taxon>Hymenochaetales</taxon>
        <taxon>Rickenellaceae</taxon>
        <taxon>Rickenella</taxon>
    </lineage>
</organism>
<dbReference type="VEuPathDB" id="FungiDB:BD410DRAFT_809401"/>
<keyword evidence="3" id="KW-1185">Reference proteome</keyword>
<evidence type="ECO:0000313" key="2">
    <source>
        <dbReference type="EMBL" id="TDL19135.1"/>
    </source>
</evidence>
<dbReference type="STRING" id="50990.A0A4Y7PJW3"/>